<protein>
    <submittedName>
        <fullName evidence="2">Uncharacterized protein</fullName>
    </submittedName>
</protein>
<feature type="region of interest" description="Disordered" evidence="1">
    <location>
        <begin position="13"/>
        <end position="36"/>
    </location>
</feature>
<sequence>MWIVKTQNPATLPQKHLTSVPNPVCGSSTPPTSTNEIGQGCPKISVYVAFKFSLLKSAPSIAPSNLEIGQLGLGYGGEGEVGRVWKDKTEENGVEEGGERSMYLGI</sequence>
<dbReference type="AlphaFoldDB" id="A0A498JQW3"/>
<reference evidence="2 3" key="1">
    <citation type="submission" date="2018-10" db="EMBL/GenBank/DDBJ databases">
        <title>A high-quality apple genome assembly.</title>
        <authorList>
            <person name="Hu J."/>
        </authorList>
    </citation>
    <scope>NUCLEOTIDE SEQUENCE [LARGE SCALE GENOMIC DNA]</scope>
    <source>
        <strain evidence="3">cv. HFTH1</strain>
        <tissue evidence="2">Young leaf</tissue>
    </source>
</reference>
<evidence type="ECO:0000256" key="1">
    <source>
        <dbReference type="SAM" id="MobiDB-lite"/>
    </source>
</evidence>
<accession>A0A498JQW3</accession>
<comment type="caution">
    <text evidence="2">The sequence shown here is derived from an EMBL/GenBank/DDBJ whole genome shotgun (WGS) entry which is preliminary data.</text>
</comment>
<organism evidence="2 3">
    <name type="scientific">Malus domestica</name>
    <name type="common">Apple</name>
    <name type="synonym">Pyrus malus</name>
    <dbReference type="NCBI Taxonomy" id="3750"/>
    <lineage>
        <taxon>Eukaryota</taxon>
        <taxon>Viridiplantae</taxon>
        <taxon>Streptophyta</taxon>
        <taxon>Embryophyta</taxon>
        <taxon>Tracheophyta</taxon>
        <taxon>Spermatophyta</taxon>
        <taxon>Magnoliopsida</taxon>
        <taxon>eudicotyledons</taxon>
        <taxon>Gunneridae</taxon>
        <taxon>Pentapetalae</taxon>
        <taxon>rosids</taxon>
        <taxon>fabids</taxon>
        <taxon>Rosales</taxon>
        <taxon>Rosaceae</taxon>
        <taxon>Amygdaloideae</taxon>
        <taxon>Maleae</taxon>
        <taxon>Malus</taxon>
    </lineage>
</organism>
<evidence type="ECO:0000313" key="3">
    <source>
        <dbReference type="Proteomes" id="UP000290289"/>
    </source>
</evidence>
<dbReference type="Proteomes" id="UP000290289">
    <property type="component" value="Chromosome 6"/>
</dbReference>
<evidence type="ECO:0000313" key="2">
    <source>
        <dbReference type="EMBL" id="RXH97307.1"/>
    </source>
</evidence>
<gene>
    <name evidence="2" type="ORF">DVH24_035975</name>
</gene>
<name>A0A498JQW3_MALDO</name>
<proteinExistence type="predicted"/>
<dbReference type="EMBL" id="RDQH01000332">
    <property type="protein sequence ID" value="RXH97307.1"/>
    <property type="molecule type" value="Genomic_DNA"/>
</dbReference>
<keyword evidence="3" id="KW-1185">Reference proteome</keyword>